<dbReference type="GO" id="GO:0046872">
    <property type="term" value="F:metal ion binding"/>
    <property type="evidence" value="ECO:0007669"/>
    <property type="project" value="UniProtKB-KW"/>
</dbReference>
<dbReference type="InterPro" id="IPR011050">
    <property type="entry name" value="Pectin_lyase_fold/virulence"/>
</dbReference>
<dbReference type="Proteomes" id="UP000594263">
    <property type="component" value="Unplaced"/>
</dbReference>
<dbReference type="PRINTS" id="PR00807">
    <property type="entry name" value="AMBALLERGEN"/>
</dbReference>
<evidence type="ECO:0000256" key="5">
    <source>
        <dbReference type="ARBA" id="ARBA00022723"/>
    </source>
</evidence>
<evidence type="ECO:0000256" key="4">
    <source>
        <dbReference type="ARBA" id="ARBA00012272"/>
    </source>
</evidence>
<reference evidence="12" key="1">
    <citation type="submission" date="2021-01" db="UniProtKB">
        <authorList>
            <consortium name="EnsemblPlants"/>
        </authorList>
    </citation>
    <scope>IDENTIFICATION</scope>
</reference>
<feature type="chain" id="PRO_5029935091" description="Pectate lyase" evidence="10">
    <location>
        <begin position="21"/>
        <end position="434"/>
    </location>
</feature>
<feature type="signal peptide" evidence="10">
    <location>
        <begin position="1"/>
        <end position="20"/>
    </location>
</feature>
<keyword evidence="5 10" id="KW-0479">Metal-binding</keyword>
<dbReference type="EC" id="4.2.2.2" evidence="4 10"/>
<keyword evidence="7 10" id="KW-0106">Calcium</keyword>
<dbReference type="InterPro" id="IPR012334">
    <property type="entry name" value="Pectin_lyas_fold"/>
</dbReference>
<evidence type="ECO:0000256" key="7">
    <source>
        <dbReference type="ARBA" id="ARBA00022837"/>
    </source>
</evidence>
<comment type="cofactor">
    <cofactor evidence="10">
        <name>Ca(2+)</name>
        <dbReference type="ChEBI" id="CHEBI:29108"/>
    </cofactor>
    <text evidence="10">Binds 1 Ca(2+) ion. Required for its activity.</text>
</comment>
<dbReference type="InterPro" id="IPR045032">
    <property type="entry name" value="PEL"/>
</dbReference>
<evidence type="ECO:0000313" key="12">
    <source>
        <dbReference type="EnsemblPlants" id="Kaladp0009s0056.1.v1.1"/>
    </source>
</evidence>
<dbReference type="Gene3D" id="2.160.20.10">
    <property type="entry name" value="Single-stranded right-handed beta-helix, Pectin lyase-like"/>
    <property type="match status" value="1"/>
</dbReference>
<evidence type="ECO:0000259" key="11">
    <source>
        <dbReference type="SMART" id="SM00656"/>
    </source>
</evidence>
<keyword evidence="6 10" id="KW-0732">Signal</keyword>
<keyword evidence="9 10" id="KW-0456">Lyase</keyword>
<dbReference type="AlphaFoldDB" id="A0A7N0REN6"/>
<sequence length="434" mass="48803">MASNKLGLVLLLLGAVAVLAQANIAEYDEYWREREAKARKLAEEAYHPEPEEVTNEINMHVARAVEGFNSTRRQLAKYTGPCAATNPIDRCWRCRRNWQKERKRLAQCVQGFGRRTTGGARGRFYVVTDPSDSSLTDPKPGTLRHAVIQKGPLWIYFARDMVIRLQQELIMTSHKTIDGRGAQVHIAYGAGITVQYIHNVIIHGLKIHDIVVGQGGLIRDSVDHVGQRTQSDGDGISIFGSSNVWLDHLSMRNCQDGLIDVIMGSTAITISNSHFTHHNDVMLFGASDSYSGDQIMQVTVAFNHFGQGLVQRMPRCRWGFVHVVNNDYTHWLMYAIGGSKHPTIISQGNRFIAPNNNAAKEVTKRDYVTQDVWKHWTWRSEGDEMMNGAFFTTSGKPLQRRFGRGELITPKPGSYAKRLTRFAGALNCRPRVPC</sequence>
<dbReference type="PANTHER" id="PTHR31683:SF184">
    <property type="entry name" value="PECTATE LYASE"/>
    <property type="match status" value="1"/>
</dbReference>
<evidence type="ECO:0000256" key="3">
    <source>
        <dbReference type="ARBA" id="ARBA00010980"/>
    </source>
</evidence>
<dbReference type="Pfam" id="PF00544">
    <property type="entry name" value="Pectate_lyase_4"/>
    <property type="match status" value="1"/>
</dbReference>
<evidence type="ECO:0000256" key="10">
    <source>
        <dbReference type="RuleBase" id="RU361123"/>
    </source>
</evidence>
<dbReference type="InterPro" id="IPR018082">
    <property type="entry name" value="AmbAllergen"/>
</dbReference>
<name>A0A7N0REN6_KALFE</name>
<dbReference type="InterPro" id="IPR002022">
    <property type="entry name" value="Pec_lyase"/>
</dbReference>
<dbReference type="InterPro" id="IPR007524">
    <property type="entry name" value="Pec_lyase_N"/>
</dbReference>
<evidence type="ECO:0000256" key="2">
    <source>
        <dbReference type="ARBA" id="ARBA00005220"/>
    </source>
</evidence>
<evidence type="ECO:0000313" key="13">
    <source>
        <dbReference type="Proteomes" id="UP000594263"/>
    </source>
</evidence>
<evidence type="ECO:0000256" key="1">
    <source>
        <dbReference type="ARBA" id="ARBA00000695"/>
    </source>
</evidence>
<dbReference type="EnsemblPlants" id="Kaladp0009s0056.1.v1.1">
    <property type="protein sequence ID" value="Kaladp0009s0056.1.v1.1"/>
    <property type="gene ID" value="Kaladp0009s0056.v1.1"/>
</dbReference>
<proteinExistence type="inferred from homology"/>
<accession>A0A7N0REN6</accession>
<evidence type="ECO:0000256" key="9">
    <source>
        <dbReference type="ARBA" id="ARBA00023239"/>
    </source>
</evidence>
<keyword evidence="13" id="KW-1185">Reference proteome</keyword>
<keyword evidence="8" id="KW-0325">Glycoprotein</keyword>
<evidence type="ECO:0000256" key="6">
    <source>
        <dbReference type="ARBA" id="ARBA00022729"/>
    </source>
</evidence>
<dbReference type="OMA" id="HIHHICQ"/>
<dbReference type="UniPathway" id="UPA00545">
    <property type="reaction ID" value="UER00824"/>
</dbReference>
<protein>
    <recommendedName>
        <fullName evidence="4 10">Pectate lyase</fullName>
        <ecNumber evidence="4 10">4.2.2.2</ecNumber>
    </recommendedName>
</protein>
<dbReference type="GO" id="GO:0030570">
    <property type="term" value="F:pectate lyase activity"/>
    <property type="evidence" value="ECO:0007669"/>
    <property type="project" value="UniProtKB-EC"/>
</dbReference>
<dbReference type="SUPFAM" id="SSF51126">
    <property type="entry name" value="Pectin lyase-like"/>
    <property type="match status" value="1"/>
</dbReference>
<dbReference type="Gramene" id="Kaladp0009s0056.1.v1.1">
    <property type="protein sequence ID" value="Kaladp0009s0056.1.v1.1"/>
    <property type="gene ID" value="Kaladp0009s0056.v1.1"/>
</dbReference>
<comment type="pathway">
    <text evidence="2 10">Glycan metabolism; pectin degradation; 2-dehydro-3-deoxy-D-gluconate from pectin: step 2/5.</text>
</comment>
<dbReference type="SMART" id="SM00656">
    <property type="entry name" value="Amb_all"/>
    <property type="match status" value="1"/>
</dbReference>
<dbReference type="GO" id="GO:0045490">
    <property type="term" value="P:pectin catabolic process"/>
    <property type="evidence" value="ECO:0007669"/>
    <property type="project" value="UniProtKB-UniPathway"/>
</dbReference>
<organism evidence="12 13">
    <name type="scientific">Kalanchoe fedtschenkoi</name>
    <name type="common">Lavender scallops</name>
    <name type="synonym">South American air plant</name>
    <dbReference type="NCBI Taxonomy" id="63787"/>
    <lineage>
        <taxon>Eukaryota</taxon>
        <taxon>Viridiplantae</taxon>
        <taxon>Streptophyta</taxon>
        <taxon>Embryophyta</taxon>
        <taxon>Tracheophyta</taxon>
        <taxon>Spermatophyta</taxon>
        <taxon>Magnoliopsida</taxon>
        <taxon>eudicotyledons</taxon>
        <taxon>Gunneridae</taxon>
        <taxon>Pentapetalae</taxon>
        <taxon>Saxifragales</taxon>
        <taxon>Crassulaceae</taxon>
        <taxon>Kalanchoe</taxon>
    </lineage>
</organism>
<dbReference type="Pfam" id="PF04431">
    <property type="entry name" value="Pec_lyase_N"/>
    <property type="match status" value="1"/>
</dbReference>
<evidence type="ECO:0000256" key="8">
    <source>
        <dbReference type="ARBA" id="ARBA00023180"/>
    </source>
</evidence>
<dbReference type="PANTHER" id="PTHR31683">
    <property type="entry name" value="PECTATE LYASE 18-RELATED"/>
    <property type="match status" value="1"/>
</dbReference>
<feature type="domain" description="Pectate lyase" evidence="11">
    <location>
        <begin position="160"/>
        <end position="357"/>
    </location>
</feature>
<comment type="catalytic activity">
    <reaction evidence="1 10">
        <text>Eliminative cleavage of (1-&gt;4)-alpha-D-galacturonan to give oligosaccharides with 4-deoxy-alpha-D-galact-4-enuronosyl groups at their non-reducing ends.</text>
        <dbReference type="EC" id="4.2.2.2"/>
    </reaction>
</comment>
<comment type="similarity">
    <text evidence="3 10">Belongs to the polysaccharide lyase 1 family.</text>
</comment>